<dbReference type="PANTHER" id="PTHR10869:SF241">
    <property type="entry name" value="FE2OG DIOXYGENASE DOMAIN-CONTAINING PROTEIN"/>
    <property type="match status" value="1"/>
</dbReference>
<organism evidence="8 9">
    <name type="scientific">Thalassiosira oceanica</name>
    <name type="common">Marine diatom</name>
    <dbReference type="NCBI Taxonomy" id="159749"/>
    <lineage>
        <taxon>Eukaryota</taxon>
        <taxon>Sar</taxon>
        <taxon>Stramenopiles</taxon>
        <taxon>Ochrophyta</taxon>
        <taxon>Bacillariophyta</taxon>
        <taxon>Coscinodiscophyceae</taxon>
        <taxon>Thalassiosirophycidae</taxon>
        <taxon>Thalassiosirales</taxon>
        <taxon>Thalassiosiraceae</taxon>
        <taxon>Thalassiosira</taxon>
    </lineage>
</organism>
<evidence type="ECO:0000256" key="1">
    <source>
        <dbReference type="ARBA" id="ARBA00001961"/>
    </source>
</evidence>
<dbReference type="Proteomes" id="UP000266841">
    <property type="component" value="Unassembled WGS sequence"/>
</dbReference>
<dbReference type="OrthoDB" id="69177at2759"/>
<dbReference type="PROSITE" id="PS51471">
    <property type="entry name" value="FE2OG_OXY"/>
    <property type="match status" value="1"/>
</dbReference>
<dbReference type="InterPro" id="IPR005123">
    <property type="entry name" value="Oxoglu/Fe-dep_dioxygenase_dom"/>
</dbReference>
<feature type="compositionally biased region" description="Basic and acidic residues" evidence="6">
    <location>
        <begin position="61"/>
        <end position="72"/>
    </location>
</feature>
<dbReference type="GO" id="GO:0005783">
    <property type="term" value="C:endoplasmic reticulum"/>
    <property type="evidence" value="ECO:0007669"/>
    <property type="project" value="TreeGrafter"/>
</dbReference>
<dbReference type="Gene3D" id="2.60.120.620">
    <property type="entry name" value="q2cbj1_9rhob like domain"/>
    <property type="match status" value="1"/>
</dbReference>
<dbReference type="eggNOG" id="KOG1102">
    <property type="taxonomic scope" value="Eukaryota"/>
</dbReference>
<evidence type="ECO:0000256" key="5">
    <source>
        <dbReference type="ARBA" id="ARBA00023004"/>
    </source>
</evidence>
<dbReference type="InterPro" id="IPR035969">
    <property type="entry name" value="Rab-GAP_TBC_sf"/>
</dbReference>
<evidence type="ECO:0000256" key="2">
    <source>
        <dbReference type="ARBA" id="ARBA00022723"/>
    </source>
</evidence>
<comment type="caution">
    <text evidence="8">The sequence shown here is derived from an EMBL/GenBank/DDBJ whole genome shotgun (WGS) entry which is preliminary data.</text>
</comment>
<dbReference type="InterPro" id="IPR006620">
    <property type="entry name" value="Pro_4_hyd_alph"/>
</dbReference>
<keyword evidence="5" id="KW-0408">Iron</keyword>
<dbReference type="SUPFAM" id="SSF47923">
    <property type="entry name" value="Ypt/Rab-GAP domain of gyp1p"/>
    <property type="match status" value="1"/>
</dbReference>
<dbReference type="PANTHER" id="PTHR10869">
    <property type="entry name" value="PROLYL 4-HYDROXYLASE ALPHA SUBUNIT"/>
    <property type="match status" value="1"/>
</dbReference>
<dbReference type="Pfam" id="PF00566">
    <property type="entry name" value="RabGAP-TBC"/>
    <property type="match status" value="1"/>
</dbReference>
<dbReference type="Pfam" id="PF13640">
    <property type="entry name" value="2OG-FeII_Oxy_3"/>
    <property type="match status" value="1"/>
</dbReference>
<dbReference type="GO" id="GO:0031418">
    <property type="term" value="F:L-ascorbic acid binding"/>
    <property type="evidence" value="ECO:0007669"/>
    <property type="project" value="InterPro"/>
</dbReference>
<dbReference type="SMART" id="SM00702">
    <property type="entry name" value="P4Hc"/>
    <property type="match status" value="1"/>
</dbReference>
<accession>K0TA77</accession>
<dbReference type="GO" id="GO:0004656">
    <property type="term" value="F:procollagen-proline 4-dioxygenase activity"/>
    <property type="evidence" value="ECO:0007669"/>
    <property type="project" value="TreeGrafter"/>
</dbReference>
<dbReference type="Gene3D" id="1.10.8.270">
    <property type="entry name" value="putative rabgap domain of human tbc1 domain family member 14 like domains"/>
    <property type="match status" value="1"/>
</dbReference>
<evidence type="ECO:0000256" key="4">
    <source>
        <dbReference type="ARBA" id="ARBA00023002"/>
    </source>
</evidence>
<keyword evidence="9" id="KW-1185">Reference proteome</keyword>
<dbReference type="InterPro" id="IPR044862">
    <property type="entry name" value="Pro_4_hyd_alph_FE2OG_OXY"/>
</dbReference>
<feature type="domain" description="Fe2OG dioxygenase" evidence="7">
    <location>
        <begin position="433"/>
        <end position="534"/>
    </location>
</feature>
<reference evidence="8 9" key="1">
    <citation type="journal article" date="2012" name="Genome Biol.">
        <title>Genome and low-iron response of an oceanic diatom adapted to chronic iron limitation.</title>
        <authorList>
            <person name="Lommer M."/>
            <person name="Specht M."/>
            <person name="Roy A.S."/>
            <person name="Kraemer L."/>
            <person name="Andreson R."/>
            <person name="Gutowska M.A."/>
            <person name="Wolf J."/>
            <person name="Bergner S.V."/>
            <person name="Schilhabel M.B."/>
            <person name="Klostermeier U.C."/>
            <person name="Beiko R.G."/>
            <person name="Rosenstiel P."/>
            <person name="Hippler M."/>
            <person name="Laroche J."/>
        </authorList>
    </citation>
    <scope>NUCLEOTIDE SEQUENCE [LARGE SCALE GENOMIC DNA]</scope>
    <source>
        <strain evidence="8 9">CCMP1005</strain>
    </source>
</reference>
<sequence>MGPEPLNVDVMRDIAEKRERFSKSIAEAKASRRSILDSEASLTSNHSIDLLGEEDEADVTPPKEFEESRRSTLSETPGMGHGQAALRRVLFAYSMYDSEVGYCQGMNFITAMFLTFLSEEESFWLLVDMSTAHTNFRLPACSVGFSRSDPGSHDERGAVQAPRALRGGHGGHARGPIHSREADDSVPTEAVEAPRAGEHPRLHVRHPVAADGLHEHVPLRPGGEGLGLVPRRGLEGGVPRHARAARVGPGRHTLAVVREHTGVPEGLPLDGRRTGGHGRVAPDQPQEEAHPEARERVATALGRRRRGGGARVLKEGQHRRRLVRLVRDAQLRLDPESHAQFAVLLHNVLSPDECAEMIDRAEEAGFHDASIYDRRTNQAHRNCTRYISDDAALADNWFERIMHALKDRPALEYKLRSASFASNKNEKLNHAVGINERLRLLRYRQGEFFHSHNDAKFIRGADQGERAGETSYVSVLIYLNHKFKGGTTRFHGNGRQLDVKPRTGSILVHEHNILHSGQRITSGKKYIVRTDVMYSTTVMSGRFGPDGPMGTSPYEEL</sequence>
<protein>
    <recommendedName>
        <fullName evidence="7">Fe2OG dioxygenase domain-containing protein</fullName>
    </recommendedName>
</protein>
<comment type="cofactor">
    <cofactor evidence="1">
        <name>L-ascorbate</name>
        <dbReference type="ChEBI" id="CHEBI:38290"/>
    </cofactor>
</comment>
<gene>
    <name evidence="8" type="ORF">THAOC_08363</name>
</gene>
<name>K0TA77_THAOC</name>
<dbReference type="InterPro" id="IPR045054">
    <property type="entry name" value="P4HA-like"/>
</dbReference>
<dbReference type="InterPro" id="IPR000195">
    <property type="entry name" value="Rab-GAP-TBC_dom"/>
</dbReference>
<evidence type="ECO:0000313" key="9">
    <source>
        <dbReference type="Proteomes" id="UP000266841"/>
    </source>
</evidence>
<evidence type="ECO:0000259" key="7">
    <source>
        <dbReference type="PROSITE" id="PS51471"/>
    </source>
</evidence>
<dbReference type="EMBL" id="AGNL01008749">
    <property type="protein sequence ID" value="EJK70291.1"/>
    <property type="molecule type" value="Genomic_DNA"/>
</dbReference>
<dbReference type="GO" id="GO:0005506">
    <property type="term" value="F:iron ion binding"/>
    <property type="evidence" value="ECO:0007669"/>
    <property type="project" value="InterPro"/>
</dbReference>
<feature type="region of interest" description="Disordered" evidence="6">
    <location>
        <begin position="46"/>
        <end position="80"/>
    </location>
</feature>
<keyword evidence="2" id="KW-0479">Metal-binding</keyword>
<feature type="region of interest" description="Disordered" evidence="6">
    <location>
        <begin position="263"/>
        <end position="295"/>
    </location>
</feature>
<keyword evidence="3" id="KW-0223">Dioxygenase</keyword>
<evidence type="ECO:0000256" key="3">
    <source>
        <dbReference type="ARBA" id="ARBA00022964"/>
    </source>
</evidence>
<keyword evidence="4" id="KW-0560">Oxidoreductase</keyword>
<proteinExistence type="predicted"/>
<evidence type="ECO:0000256" key="6">
    <source>
        <dbReference type="SAM" id="MobiDB-lite"/>
    </source>
</evidence>
<dbReference type="AlphaFoldDB" id="K0TA77"/>
<evidence type="ECO:0000313" key="8">
    <source>
        <dbReference type="EMBL" id="EJK70291.1"/>
    </source>
</evidence>
<feature type="region of interest" description="Disordered" evidence="6">
    <location>
        <begin position="161"/>
        <end position="189"/>
    </location>
</feature>